<accession>A0ABU2MT01</accession>
<comment type="caution">
    <text evidence="2">The sequence shown here is derived from an EMBL/GenBank/DDBJ whole genome shotgun (WGS) entry which is preliminary data.</text>
</comment>
<evidence type="ECO:0000313" key="3">
    <source>
        <dbReference type="Proteomes" id="UP001183246"/>
    </source>
</evidence>
<dbReference type="EMBL" id="JAVREL010000008">
    <property type="protein sequence ID" value="MDT0344003.1"/>
    <property type="molecule type" value="Genomic_DNA"/>
</dbReference>
<keyword evidence="3" id="KW-1185">Reference proteome</keyword>
<name>A0ABU2MT01_9ACTN</name>
<evidence type="ECO:0000256" key="1">
    <source>
        <dbReference type="SAM" id="SignalP"/>
    </source>
</evidence>
<proteinExistence type="predicted"/>
<dbReference type="InterPro" id="IPR011044">
    <property type="entry name" value="Quino_amine_DH_bsu"/>
</dbReference>
<reference evidence="3" key="1">
    <citation type="submission" date="2023-07" db="EMBL/GenBank/DDBJ databases">
        <title>30 novel species of actinomycetes from the DSMZ collection.</title>
        <authorList>
            <person name="Nouioui I."/>
        </authorList>
    </citation>
    <scope>NUCLEOTIDE SEQUENCE [LARGE SCALE GENOMIC DNA]</scope>
    <source>
        <strain evidence="3">DSM 44938</strain>
    </source>
</reference>
<feature type="chain" id="PRO_5045096037" description="ABC transporter" evidence="1">
    <location>
        <begin position="21"/>
        <end position="433"/>
    </location>
</feature>
<sequence>MKHTSSTRNRKALSASFASAVAVSLLLGGCGSGDDADEAAAENTGQEETPHGYVEGAEETAEQQSRLVLADGDTGAVHVLDLITEEVVEVPEARQDGGVDGIGGDGRFAYLTPAEAGAPVQAVDSGAWMVDHGDHVHYYRADIRATGTLVGDTDARPVSVHSDTAVTAVTFDDGTVTLLDRAQLEAGSVSPAGPGTLDLGSPHRGTAVPYAQHLLVTVPRQGQDLADAVAVRTRDGAEVATLGEPCPELHGTVVTRHGVVFGCADGALLVAEDPENEGTFTAEKIPYPGSDEADRAWEFSHRPGSAVLAAPAGERGVWTLDVGAGEWTLFDTGPVVAANAVGDGLTLLTLTADGALHAYDTTSGEETAHASLLAEPVAASAAAPPVIEIDSSRAYVNDAAADTVYEIDYNDDLRVARTFPLDFTPTHMVETGR</sequence>
<dbReference type="PROSITE" id="PS51257">
    <property type="entry name" value="PROKAR_LIPOPROTEIN"/>
    <property type="match status" value="1"/>
</dbReference>
<evidence type="ECO:0008006" key="4">
    <source>
        <dbReference type="Google" id="ProtNLM"/>
    </source>
</evidence>
<evidence type="ECO:0000313" key="2">
    <source>
        <dbReference type="EMBL" id="MDT0344003.1"/>
    </source>
</evidence>
<dbReference type="Proteomes" id="UP001183246">
    <property type="component" value="Unassembled WGS sequence"/>
</dbReference>
<gene>
    <name evidence="2" type="ORF">RM590_15455</name>
</gene>
<feature type="signal peptide" evidence="1">
    <location>
        <begin position="1"/>
        <end position="20"/>
    </location>
</feature>
<protein>
    <recommendedName>
        <fullName evidence="4">ABC transporter</fullName>
    </recommendedName>
</protein>
<keyword evidence="1" id="KW-0732">Signal</keyword>
<organism evidence="2 3">
    <name type="scientific">Streptomyces litchfieldiae</name>
    <dbReference type="NCBI Taxonomy" id="3075543"/>
    <lineage>
        <taxon>Bacteria</taxon>
        <taxon>Bacillati</taxon>
        <taxon>Actinomycetota</taxon>
        <taxon>Actinomycetes</taxon>
        <taxon>Kitasatosporales</taxon>
        <taxon>Streptomycetaceae</taxon>
        <taxon>Streptomyces</taxon>
    </lineage>
</organism>
<dbReference type="SUPFAM" id="SSF75011">
    <property type="entry name" value="3-carboxy-cis,cis-mucoante lactonizing enzyme"/>
    <property type="match status" value="1"/>
</dbReference>
<dbReference type="SUPFAM" id="SSF50969">
    <property type="entry name" value="YVTN repeat-like/Quinoprotein amine dehydrogenase"/>
    <property type="match status" value="1"/>
</dbReference>
<dbReference type="RefSeq" id="WP_311705138.1">
    <property type="nucleotide sequence ID" value="NZ_JAVREL010000008.1"/>
</dbReference>